<dbReference type="PANTHER" id="PTHR43400:SF7">
    <property type="entry name" value="FAD-DEPENDENT OXIDOREDUCTASE 2 FAD BINDING DOMAIN-CONTAINING PROTEIN"/>
    <property type="match status" value="1"/>
</dbReference>
<dbReference type="SUPFAM" id="SSF56425">
    <property type="entry name" value="Succinate dehydrogenase/fumarate reductase flavoprotein, catalytic domain"/>
    <property type="match status" value="1"/>
</dbReference>
<gene>
    <name evidence="6" type="ORF">SEMRO_1242_G255520.1</name>
</gene>
<name>A0A9N8EMV5_9STRA</name>
<evidence type="ECO:0000313" key="7">
    <source>
        <dbReference type="Proteomes" id="UP001153069"/>
    </source>
</evidence>
<dbReference type="InterPro" id="IPR027477">
    <property type="entry name" value="Succ_DH/fumarate_Rdtase_cat_sf"/>
</dbReference>
<evidence type="ECO:0000259" key="5">
    <source>
        <dbReference type="Pfam" id="PF00890"/>
    </source>
</evidence>
<proteinExistence type="predicted"/>
<dbReference type="Pfam" id="PF00890">
    <property type="entry name" value="FAD_binding_2"/>
    <property type="match status" value="1"/>
</dbReference>
<dbReference type="SUPFAM" id="SSF51905">
    <property type="entry name" value="FAD/NAD(P)-binding domain"/>
    <property type="match status" value="1"/>
</dbReference>
<comment type="cofactor">
    <cofactor evidence="1">
        <name>FAD</name>
        <dbReference type="ChEBI" id="CHEBI:57692"/>
    </cofactor>
</comment>
<protein>
    <submittedName>
        <fullName evidence="6">Fumarate reductase flavoprotein subunit</fullName>
    </submittedName>
</protein>
<evidence type="ECO:0000256" key="1">
    <source>
        <dbReference type="ARBA" id="ARBA00001974"/>
    </source>
</evidence>
<dbReference type="InterPro" id="IPR003953">
    <property type="entry name" value="FAD-dep_OxRdtase_2_FAD-bd"/>
</dbReference>
<dbReference type="AlphaFoldDB" id="A0A9N8EMV5"/>
<dbReference type="Proteomes" id="UP001153069">
    <property type="component" value="Unassembled WGS sequence"/>
</dbReference>
<comment type="caution">
    <text evidence="6">The sequence shown here is derived from an EMBL/GenBank/DDBJ whole genome shotgun (WGS) entry which is preliminary data.</text>
</comment>
<dbReference type="InterPro" id="IPR036188">
    <property type="entry name" value="FAD/NAD-bd_sf"/>
</dbReference>
<dbReference type="GO" id="GO:0010181">
    <property type="term" value="F:FMN binding"/>
    <property type="evidence" value="ECO:0007669"/>
    <property type="project" value="InterPro"/>
</dbReference>
<evidence type="ECO:0000256" key="3">
    <source>
        <dbReference type="ARBA" id="ARBA00022827"/>
    </source>
</evidence>
<sequence length="503" mass="53989">MTPFKCLLPVLLATSSHPPPPKLHSVSEVAVSTGSRVVCDVAVVGSGFAGLSAAIEASSQLPDNAKILIVEKNHVVGGNSVMNAGQIACVGSEAQQLANIEDSVELMMEDMLKAGVDLNHPHLLRKMIEESNNVVKWTEQELGIEYRERVTQMGGHSVPRTLSTLNASGNDIVRPMLSAVQGKTNVELLLDTSFQSFIMNDRGDRVQGIRVKNAKKGDETEILCKRGVVAASGGFSADVPFRSIQNPSFDEKVMSTNQPGATAEVLKEALRIGAMPVQLSRIQLGPWTSPDEHGFGKAPFFCLGAGFPYGIIVDPETSKRFVNELGNRFERSMSILKMGHPAVCIVDAEGAQHSLKPDLEELEPTVKPFQSLEELCEHYGMSPQVLAQTVKDYNDGVATGKDEEFGKPFRDDIKPIETAPFYGVRLWPKVHHTMGGLQIDENASVLNLDGNPIEGLYAAGEVAGGIHGGDRLGSCATLDCLAFGRVAGRKAACATPSIVVPPE</sequence>
<dbReference type="Gene3D" id="3.90.700.10">
    <property type="entry name" value="Succinate dehydrogenase/fumarate reductase flavoprotein, catalytic domain"/>
    <property type="match status" value="1"/>
</dbReference>
<dbReference type="InterPro" id="IPR010960">
    <property type="entry name" value="Flavocytochrome_c"/>
</dbReference>
<accession>A0A9N8EMV5</accession>
<organism evidence="6 7">
    <name type="scientific">Seminavis robusta</name>
    <dbReference type="NCBI Taxonomy" id="568900"/>
    <lineage>
        <taxon>Eukaryota</taxon>
        <taxon>Sar</taxon>
        <taxon>Stramenopiles</taxon>
        <taxon>Ochrophyta</taxon>
        <taxon>Bacillariophyta</taxon>
        <taxon>Bacillariophyceae</taxon>
        <taxon>Bacillariophycidae</taxon>
        <taxon>Naviculales</taxon>
        <taxon>Naviculaceae</taxon>
        <taxon>Seminavis</taxon>
    </lineage>
</organism>
<dbReference type="PANTHER" id="PTHR43400">
    <property type="entry name" value="FUMARATE REDUCTASE"/>
    <property type="match status" value="1"/>
</dbReference>
<keyword evidence="4" id="KW-0560">Oxidoreductase</keyword>
<dbReference type="OrthoDB" id="10252157at2759"/>
<keyword evidence="3" id="KW-0274">FAD</keyword>
<evidence type="ECO:0000313" key="6">
    <source>
        <dbReference type="EMBL" id="CAB9521869.1"/>
    </source>
</evidence>
<dbReference type="GO" id="GO:0016491">
    <property type="term" value="F:oxidoreductase activity"/>
    <property type="evidence" value="ECO:0007669"/>
    <property type="project" value="UniProtKB-KW"/>
</dbReference>
<evidence type="ECO:0000256" key="2">
    <source>
        <dbReference type="ARBA" id="ARBA00022630"/>
    </source>
</evidence>
<dbReference type="InterPro" id="IPR050315">
    <property type="entry name" value="FAD-oxidoreductase_2"/>
</dbReference>
<dbReference type="Gene3D" id="3.50.50.60">
    <property type="entry name" value="FAD/NAD(P)-binding domain"/>
    <property type="match status" value="1"/>
</dbReference>
<keyword evidence="2" id="KW-0285">Flavoprotein</keyword>
<keyword evidence="7" id="KW-1185">Reference proteome</keyword>
<dbReference type="NCBIfam" id="TIGR01813">
    <property type="entry name" value="flavo_cyto_c"/>
    <property type="match status" value="1"/>
</dbReference>
<evidence type="ECO:0000256" key="4">
    <source>
        <dbReference type="ARBA" id="ARBA00023002"/>
    </source>
</evidence>
<feature type="domain" description="FAD-dependent oxidoreductase 2 FAD-binding" evidence="5">
    <location>
        <begin position="40"/>
        <end position="475"/>
    </location>
</feature>
<dbReference type="EMBL" id="CAICTM010001240">
    <property type="protein sequence ID" value="CAB9521869.1"/>
    <property type="molecule type" value="Genomic_DNA"/>
</dbReference>
<reference evidence="6" key="1">
    <citation type="submission" date="2020-06" db="EMBL/GenBank/DDBJ databases">
        <authorList>
            <consortium name="Plant Systems Biology data submission"/>
        </authorList>
    </citation>
    <scope>NUCLEOTIDE SEQUENCE</scope>
    <source>
        <strain evidence="6">D6</strain>
    </source>
</reference>